<dbReference type="GO" id="GO:0016620">
    <property type="term" value="F:oxidoreductase activity, acting on the aldehyde or oxo group of donors, NAD or NADP as acceptor"/>
    <property type="evidence" value="ECO:0007669"/>
    <property type="project" value="InterPro"/>
</dbReference>
<dbReference type="PANTHER" id="PTHR42804">
    <property type="entry name" value="ALDEHYDE DEHYDROGENASE"/>
    <property type="match status" value="1"/>
</dbReference>
<evidence type="ECO:0000259" key="5">
    <source>
        <dbReference type="Pfam" id="PF00171"/>
    </source>
</evidence>
<accession>A0A1C6RSC7</accession>
<dbReference type="InterPro" id="IPR015590">
    <property type="entry name" value="Aldehyde_DH_dom"/>
</dbReference>
<dbReference type="Pfam" id="PF00171">
    <property type="entry name" value="Aldedh"/>
    <property type="match status" value="1"/>
</dbReference>
<dbReference type="InterPro" id="IPR016162">
    <property type="entry name" value="Ald_DH_N"/>
</dbReference>
<feature type="domain" description="Aldehyde dehydrogenase" evidence="5">
    <location>
        <begin position="27"/>
        <end position="485"/>
    </location>
</feature>
<dbReference type="STRING" id="145854.GA0074692_0779"/>
<dbReference type="EMBL" id="FMHW01000002">
    <property type="protein sequence ID" value="SCL20079.1"/>
    <property type="molecule type" value="Genomic_DNA"/>
</dbReference>
<dbReference type="FunFam" id="3.40.605.10:FF:000007">
    <property type="entry name" value="NAD/NADP-dependent betaine aldehyde dehydrogenase"/>
    <property type="match status" value="1"/>
</dbReference>
<keyword evidence="7" id="KW-1185">Reference proteome</keyword>
<dbReference type="Proteomes" id="UP000198959">
    <property type="component" value="Unassembled WGS sequence"/>
</dbReference>
<feature type="active site" evidence="3">
    <location>
        <position position="262"/>
    </location>
</feature>
<dbReference type="OrthoDB" id="3495787at2"/>
<evidence type="ECO:0000313" key="7">
    <source>
        <dbReference type="Proteomes" id="UP000198959"/>
    </source>
</evidence>
<reference evidence="7" key="1">
    <citation type="submission" date="2016-06" db="EMBL/GenBank/DDBJ databases">
        <authorList>
            <person name="Varghese N."/>
            <person name="Submissions Spin"/>
        </authorList>
    </citation>
    <scope>NUCLEOTIDE SEQUENCE [LARGE SCALE GENOMIC DNA]</scope>
    <source>
        <strain evidence="7">DSM 43817</strain>
    </source>
</reference>
<dbReference type="InterPro" id="IPR029510">
    <property type="entry name" value="Ald_DH_CS_GLU"/>
</dbReference>
<evidence type="ECO:0000256" key="3">
    <source>
        <dbReference type="PROSITE-ProRule" id="PRU10007"/>
    </source>
</evidence>
<dbReference type="AlphaFoldDB" id="A0A1C6RSC7"/>
<gene>
    <name evidence="6" type="ORF">GA0074692_0779</name>
</gene>
<evidence type="ECO:0000256" key="1">
    <source>
        <dbReference type="ARBA" id="ARBA00009986"/>
    </source>
</evidence>
<evidence type="ECO:0000313" key="6">
    <source>
        <dbReference type="EMBL" id="SCL20079.1"/>
    </source>
</evidence>
<evidence type="ECO:0000256" key="4">
    <source>
        <dbReference type="RuleBase" id="RU003345"/>
    </source>
</evidence>
<dbReference type="PANTHER" id="PTHR42804:SF1">
    <property type="entry name" value="ALDEHYDE DEHYDROGENASE-RELATED"/>
    <property type="match status" value="1"/>
</dbReference>
<dbReference type="SUPFAM" id="SSF53720">
    <property type="entry name" value="ALDH-like"/>
    <property type="match status" value="1"/>
</dbReference>
<dbReference type="InterPro" id="IPR016163">
    <property type="entry name" value="Ald_DH_C"/>
</dbReference>
<protein>
    <submittedName>
        <fullName evidence="6">Betaine-aldehyde dehydrogenase</fullName>
    </submittedName>
</protein>
<dbReference type="Gene3D" id="3.40.309.10">
    <property type="entry name" value="Aldehyde Dehydrogenase, Chain A, domain 2"/>
    <property type="match status" value="1"/>
</dbReference>
<sequence>MTEAASRRTSINLVTEMTIDGAAMAGTGEEITVWNPATGGVLGTVVGASADQLETAIAAARRAFDSGPWPRMSGAERAAAMHRIADQMEKHRDDLVAAIVSEAGTPVTTAEALQFEVPLRILRWNADAAARDRREHLGPDFEILPSVSYVDYRPIGVVGAIAAYNYPLHLILLKIGAALAAGCTVVATPSPRTPFATLLLGKLIREAGLPPGVVNIVAGGLDVSRTLTTHPSIDKVSFTGSAEVGKRVMSQAAESLKDVVLELGGKSPNIILPGTDLTTLVAPVHMRYSRNAGQGCASPTRLLVHESQLDEFVERSSHMWPTMKVGDPWERDTLVGPLIRSEHRDRVASYVDDAVAEGATVLAGGGRLDIDGGWFYSPTLLGGVDSRARVAQEEIFGPVAVLLSYSDVDEAVRLANDVTYGLAAYIFGPLQEALEVAPRLQAGIVQINGGGSMRPDAPYGGFKASGIGREIGEAGIREYLEPQHVQFATAQPGRAV</sequence>
<organism evidence="6 7">
    <name type="scientific">Micromonospora pallida</name>
    <dbReference type="NCBI Taxonomy" id="145854"/>
    <lineage>
        <taxon>Bacteria</taxon>
        <taxon>Bacillati</taxon>
        <taxon>Actinomycetota</taxon>
        <taxon>Actinomycetes</taxon>
        <taxon>Micromonosporales</taxon>
        <taxon>Micromonosporaceae</taxon>
        <taxon>Micromonospora</taxon>
    </lineage>
</organism>
<dbReference type="Gene3D" id="3.40.605.10">
    <property type="entry name" value="Aldehyde Dehydrogenase, Chain A, domain 1"/>
    <property type="match status" value="1"/>
</dbReference>
<dbReference type="RefSeq" id="WP_091639397.1">
    <property type="nucleotide sequence ID" value="NZ_FMHW01000002.1"/>
</dbReference>
<dbReference type="InterPro" id="IPR016161">
    <property type="entry name" value="Ald_DH/histidinol_DH"/>
</dbReference>
<dbReference type="PROSITE" id="PS00687">
    <property type="entry name" value="ALDEHYDE_DEHYDR_GLU"/>
    <property type="match status" value="1"/>
</dbReference>
<comment type="similarity">
    <text evidence="1 4">Belongs to the aldehyde dehydrogenase family.</text>
</comment>
<keyword evidence="2 4" id="KW-0560">Oxidoreductase</keyword>
<evidence type="ECO:0000256" key="2">
    <source>
        <dbReference type="ARBA" id="ARBA00023002"/>
    </source>
</evidence>
<name>A0A1C6RSC7_9ACTN</name>
<proteinExistence type="inferred from homology"/>